<sequence length="583" mass="64676">MGNSHSNRVVPPIQLPHTNVPPVKRKRSYLFSRINFSCTSIDSYLDGQDTSHIGTTLYGGSTGEKTVSFKPSYEFKHETLPIYSSIRTHQDDHETRMYQAFLKEYPNYQLTWIMDALRRTDYTRLDLSGETYVDYMGGALYPESLIRVHTQFLTNSILGNTHSVSNSSKLSLKCADEARSAVLSHFKASSEYTVIFTANASAAMKLVAEAYQFQNDSRLVIGADSHNSVHGMREYARQKGAETVYVPSTPHGGVDHSMAKNILLRHRPRTSAPCLYAMTGQSNISNSKTSLSLIHYASSLGYDTFLDAAALAPTSIISLADSAVDAMAVSFYKMFGFPTGVGALVVKKNFLQQLQRPWFAGGTVDVVQVPGDIVTRAHHLHEQFEDGTINYLSLPAITEGLRFLSAYLPFMPLRLSSLLLYLSSSLSNLRHDSTGKPVVRILSRLPSRKLHHIGEQSDAGFILALLFLDPSGQMIPNSFIEYAASTQNISLRTGCMCNPGGAASMLGIVEEMQQLYPGVTLTDFEARMGRELGVIRISLGLSTNFHDICRVIQFATSISQELPRQRLWNQWVEMREGQIGQAI</sequence>
<reference evidence="2 3" key="1">
    <citation type="journal article" date="2018" name="Evol. Lett.">
        <title>Horizontal gene cluster transfer increased hallucinogenic mushroom diversity.</title>
        <authorList>
            <person name="Reynolds H.T."/>
            <person name="Vijayakumar V."/>
            <person name="Gluck-Thaler E."/>
            <person name="Korotkin H.B."/>
            <person name="Matheny P.B."/>
            <person name="Slot J.C."/>
        </authorList>
    </citation>
    <scope>NUCLEOTIDE SEQUENCE [LARGE SCALE GENOMIC DNA]</scope>
    <source>
        <strain evidence="2 3">2629</strain>
    </source>
</reference>
<dbReference type="GO" id="GO:0008265">
    <property type="term" value="F:molybdenum cofactor sulfurtransferase activity"/>
    <property type="evidence" value="ECO:0007669"/>
    <property type="project" value="TreeGrafter"/>
</dbReference>
<keyword evidence="3" id="KW-1185">Reference proteome</keyword>
<gene>
    <name evidence="2" type="ORF">CVT24_008453</name>
</gene>
<dbReference type="Proteomes" id="UP000284842">
    <property type="component" value="Unassembled WGS sequence"/>
</dbReference>
<name>A0A409VBY7_9AGAR</name>
<comment type="caution">
    <text evidence="2">The sequence shown here is derived from an EMBL/GenBank/DDBJ whole genome shotgun (WGS) entry which is preliminary data.</text>
</comment>
<dbReference type="Pfam" id="PF00266">
    <property type="entry name" value="Aminotran_5"/>
    <property type="match status" value="1"/>
</dbReference>
<dbReference type="Gene3D" id="3.90.1150.10">
    <property type="entry name" value="Aspartate Aminotransferase, domain 1"/>
    <property type="match status" value="1"/>
</dbReference>
<dbReference type="EMBL" id="NHTK01006085">
    <property type="protein sequence ID" value="PPQ64551.1"/>
    <property type="molecule type" value="Genomic_DNA"/>
</dbReference>
<dbReference type="InterPro" id="IPR000192">
    <property type="entry name" value="Aminotrans_V_dom"/>
</dbReference>
<dbReference type="AlphaFoldDB" id="A0A409VBY7"/>
<dbReference type="SUPFAM" id="SSF53383">
    <property type="entry name" value="PLP-dependent transferases"/>
    <property type="match status" value="1"/>
</dbReference>
<evidence type="ECO:0000313" key="3">
    <source>
        <dbReference type="Proteomes" id="UP000284842"/>
    </source>
</evidence>
<dbReference type="PANTHER" id="PTHR14237">
    <property type="entry name" value="MOLYBDOPTERIN COFACTOR SULFURASE MOSC"/>
    <property type="match status" value="1"/>
</dbReference>
<evidence type="ECO:0000313" key="2">
    <source>
        <dbReference type="EMBL" id="PPQ64551.1"/>
    </source>
</evidence>
<dbReference type="OrthoDB" id="10264306at2759"/>
<protein>
    <recommendedName>
        <fullName evidence="1">Aminotransferase class V domain-containing protein</fullName>
    </recommendedName>
</protein>
<organism evidence="2 3">
    <name type="scientific">Panaeolus cyanescens</name>
    <dbReference type="NCBI Taxonomy" id="181874"/>
    <lineage>
        <taxon>Eukaryota</taxon>
        <taxon>Fungi</taxon>
        <taxon>Dikarya</taxon>
        <taxon>Basidiomycota</taxon>
        <taxon>Agaricomycotina</taxon>
        <taxon>Agaricomycetes</taxon>
        <taxon>Agaricomycetidae</taxon>
        <taxon>Agaricales</taxon>
        <taxon>Agaricineae</taxon>
        <taxon>Galeropsidaceae</taxon>
        <taxon>Panaeolus</taxon>
    </lineage>
</organism>
<accession>A0A409VBY7</accession>
<dbReference type="PANTHER" id="PTHR14237:SF80">
    <property type="entry name" value="MOLYBDENUM COFACTOR SULFURASE"/>
    <property type="match status" value="1"/>
</dbReference>
<evidence type="ECO:0000259" key="1">
    <source>
        <dbReference type="Pfam" id="PF00266"/>
    </source>
</evidence>
<dbReference type="Gene3D" id="3.40.640.10">
    <property type="entry name" value="Type I PLP-dependent aspartate aminotransferase-like (Major domain)"/>
    <property type="match status" value="1"/>
</dbReference>
<dbReference type="InParanoid" id="A0A409VBY7"/>
<dbReference type="InterPro" id="IPR015422">
    <property type="entry name" value="PyrdxlP-dep_Trfase_small"/>
</dbReference>
<proteinExistence type="predicted"/>
<dbReference type="STRING" id="181874.A0A409VBY7"/>
<feature type="domain" description="Aminotransferase class V" evidence="1">
    <location>
        <begin position="132"/>
        <end position="406"/>
    </location>
</feature>
<dbReference type="InterPro" id="IPR015421">
    <property type="entry name" value="PyrdxlP-dep_Trfase_major"/>
</dbReference>
<dbReference type="InterPro" id="IPR015424">
    <property type="entry name" value="PyrdxlP-dep_Trfase"/>
</dbReference>
<dbReference type="GO" id="GO:0043545">
    <property type="term" value="P:molybdopterin cofactor metabolic process"/>
    <property type="evidence" value="ECO:0007669"/>
    <property type="project" value="TreeGrafter"/>
</dbReference>